<dbReference type="AlphaFoldDB" id="A0AAD5U221"/>
<sequence length="197" mass="22688">MIEIQGGLCCKNEVCVQMVNGNPVKKTLERERKEKKIKNLEERILSLEEVNREYLSQISLLQNEKETLRRQLNVCCNDCNKLKPALIAIEVEEPKYTRISTSSFKAACNFEYNFKNSIHRSSENNFYNEKVGEGDNNEKLKNIVPLKSDPKRNNGCCVKSCSSANFFDPKDCELFNDKTLCELLLGKNVCEQYEVDN</sequence>
<name>A0AAD5U221_9FUNG</name>
<feature type="coiled-coil region" evidence="1">
    <location>
        <begin position="30"/>
        <end position="71"/>
    </location>
</feature>
<keyword evidence="1" id="KW-0175">Coiled coil</keyword>
<evidence type="ECO:0000256" key="1">
    <source>
        <dbReference type="SAM" id="Coils"/>
    </source>
</evidence>
<organism evidence="2 3">
    <name type="scientific">Clydaea vesicula</name>
    <dbReference type="NCBI Taxonomy" id="447962"/>
    <lineage>
        <taxon>Eukaryota</taxon>
        <taxon>Fungi</taxon>
        <taxon>Fungi incertae sedis</taxon>
        <taxon>Chytridiomycota</taxon>
        <taxon>Chytridiomycota incertae sedis</taxon>
        <taxon>Chytridiomycetes</taxon>
        <taxon>Lobulomycetales</taxon>
        <taxon>Lobulomycetaceae</taxon>
        <taxon>Clydaea</taxon>
    </lineage>
</organism>
<dbReference type="CDD" id="cd14688">
    <property type="entry name" value="bZIP_YAP"/>
    <property type="match status" value="1"/>
</dbReference>
<comment type="caution">
    <text evidence="2">The sequence shown here is derived from an EMBL/GenBank/DDBJ whole genome shotgun (WGS) entry which is preliminary data.</text>
</comment>
<evidence type="ECO:0000313" key="3">
    <source>
        <dbReference type="Proteomes" id="UP001211065"/>
    </source>
</evidence>
<gene>
    <name evidence="2" type="ORF">HK099_006826</name>
</gene>
<dbReference type="EMBL" id="JADGJW010000612">
    <property type="protein sequence ID" value="KAJ3214550.1"/>
    <property type="molecule type" value="Genomic_DNA"/>
</dbReference>
<proteinExistence type="predicted"/>
<reference evidence="2" key="1">
    <citation type="submission" date="2020-05" db="EMBL/GenBank/DDBJ databases">
        <title>Phylogenomic resolution of chytrid fungi.</title>
        <authorList>
            <person name="Stajich J.E."/>
            <person name="Amses K."/>
            <person name="Simmons R."/>
            <person name="Seto K."/>
            <person name="Myers J."/>
            <person name="Bonds A."/>
            <person name="Quandt C.A."/>
            <person name="Barry K."/>
            <person name="Liu P."/>
            <person name="Grigoriev I."/>
            <person name="Longcore J.E."/>
            <person name="James T.Y."/>
        </authorList>
    </citation>
    <scope>NUCLEOTIDE SEQUENCE</scope>
    <source>
        <strain evidence="2">JEL0476</strain>
    </source>
</reference>
<dbReference type="Proteomes" id="UP001211065">
    <property type="component" value="Unassembled WGS sequence"/>
</dbReference>
<evidence type="ECO:0000313" key="2">
    <source>
        <dbReference type="EMBL" id="KAJ3214550.1"/>
    </source>
</evidence>
<protein>
    <submittedName>
        <fullName evidence="2">Uncharacterized protein</fullName>
    </submittedName>
</protein>
<keyword evidence="3" id="KW-1185">Reference proteome</keyword>
<accession>A0AAD5U221</accession>